<dbReference type="Proteomes" id="UP000570595">
    <property type="component" value="Unassembled WGS sequence"/>
</dbReference>
<dbReference type="InterPro" id="IPR019339">
    <property type="entry name" value="CIR_N_dom"/>
</dbReference>
<evidence type="ECO:0000313" key="5">
    <source>
        <dbReference type="Proteomes" id="UP000570595"/>
    </source>
</evidence>
<evidence type="ECO:0000256" key="1">
    <source>
        <dbReference type="SAM" id="Coils"/>
    </source>
</evidence>
<keyword evidence="1" id="KW-0175">Coiled coil</keyword>
<feature type="domain" description="CBF1-interacting co-repressor CIR N-terminal" evidence="3">
    <location>
        <begin position="41"/>
        <end position="77"/>
    </location>
</feature>
<feature type="region of interest" description="Disordered" evidence="2">
    <location>
        <begin position="112"/>
        <end position="153"/>
    </location>
</feature>
<dbReference type="OrthoDB" id="10250354at2759"/>
<feature type="coiled-coil region" evidence="1">
    <location>
        <begin position="56"/>
        <end position="93"/>
    </location>
</feature>
<evidence type="ECO:0000256" key="2">
    <source>
        <dbReference type="SAM" id="MobiDB-lite"/>
    </source>
</evidence>
<dbReference type="SMART" id="SM01083">
    <property type="entry name" value="Cir_N"/>
    <property type="match status" value="1"/>
</dbReference>
<sequence length="269" mass="30477">MSSSSSRGDGGDEQQHIRNAAVGSFGGRVGHKAGGFIAKKFFHPSNLKNQEKLWLKMEEKRKHERQQEELMKRREEERRVELLREEMYRATGEGGSGAAKATRIAQELKSGRGGLITGDTKQPQQQDYSSSSAAHHHHHHNAESPEEAAASETKKRLLALAKQDKKDETIDDEDLDNDGRESRLVLNSRYEEDNYTQGHTSVWGSYFDKDTHRWGYACCQYLCIIKPDADDVVITTDFLRLRLLEDEQHGVASINIVIRAIASMKKLSR</sequence>
<proteinExistence type="predicted"/>
<protein>
    <recommendedName>
        <fullName evidence="3">CBF1-interacting co-repressor CIR N-terminal domain-containing protein</fullName>
    </recommendedName>
</protein>
<feature type="compositionally biased region" description="Polar residues" evidence="2">
    <location>
        <begin position="119"/>
        <end position="128"/>
    </location>
</feature>
<comment type="caution">
    <text evidence="4">The sequence shown here is derived from an EMBL/GenBank/DDBJ whole genome shotgun (WGS) entry which is preliminary data.</text>
</comment>
<evidence type="ECO:0000313" key="4">
    <source>
        <dbReference type="EMBL" id="KAF4650288.1"/>
    </source>
</evidence>
<accession>A0A7J6KSY8</accession>
<gene>
    <name evidence="4" type="ORF">FOZ61_000456</name>
</gene>
<organism evidence="4 5">
    <name type="scientific">Perkinsus olseni</name>
    <name type="common">Perkinsus atlanticus</name>
    <dbReference type="NCBI Taxonomy" id="32597"/>
    <lineage>
        <taxon>Eukaryota</taxon>
        <taxon>Sar</taxon>
        <taxon>Alveolata</taxon>
        <taxon>Perkinsozoa</taxon>
        <taxon>Perkinsea</taxon>
        <taxon>Perkinsida</taxon>
        <taxon>Perkinsidae</taxon>
        <taxon>Perkinsus</taxon>
    </lineage>
</organism>
<dbReference type="EMBL" id="JABAHT010001080">
    <property type="protein sequence ID" value="KAF4650288.1"/>
    <property type="molecule type" value="Genomic_DNA"/>
</dbReference>
<evidence type="ECO:0000259" key="3">
    <source>
        <dbReference type="SMART" id="SM01083"/>
    </source>
</evidence>
<reference evidence="4 5" key="1">
    <citation type="submission" date="2020-04" db="EMBL/GenBank/DDBJ databases">
        <title>Perkinsus olseni comparative genomics.</title>
        <authorList>
            <person name="Bogema D.R."/>
        </authorList>
    </citation>
    <scope>NUCLEOTIDE SEQUENCE [LARGE SCALE GENOMIC DNA]</scope>
    <source>
        <strain evidence="4">ATCC PRA-179</strain>
    </source>
</reference>
<name>A0A7J6KSY8_PEROL</name>
<dbReference type="Pfam" id="PF10197">
    <property type="entry name" value="Cir_N"/>
    <property type="match status" value="1"/>
</dbReference>
<dbReference type="AlphaFoldDB" id="A0A7J6KSY8"/>